<organism evidence="1 2">
    <name type="scientific">Butyricimonas paravirosa</name>
    <dbReference type="NCBI Taxonomy" id="1472417"/>
    <lineage>
        <taxon>Bacteria</taxon>
        <taxon>Pseudomonadati</taxon>
        <taxon>Bacteroidota</taxon>
        <taxon>Bacteroidia</taxon>
        <taxon>Bacteroidales</taxon>
        <taxon>Odoribacteraceae</taxon>
        <taxon>Butyricimonas</taxon>
    </lineage>
</organism>
<dbReference type="AlphaFoldDB" id="A0A7X5YAU1"/>
<sequence>MAGLLTGSRPDSFPISYKSVEKVCTKTLNGVLQQRGLSGILTRFPFHPV</sequence>
<reference evidence="1 2" key="1">
    <citation type="submission" date="2020-03" db="EMBL/GenBank/DDBJ databases">
        <title>Genomic Encyclopedia of Type Strains, Phase IV (KMG-IV): sequencing the most valuable type-strain genomes for metagenomic binning, comparative biology and taxonomic classification.</title>
        <authorList>
            <person name="Goeker M."/>
        </authorList>
    </citation>
    <scope>NUCLEOTIDE SEQUENCE [LARGE SCALE GENOMIC DNA]</scope>
    <source>
        <strain evidence="1 2">DSM 105722</strain>
    </source>
</reference>
<name>A0A7X5YAU1_9BACT</name>
<accession>A0A7X5YAU1</accession>
<evidence type="ECO:0000313" key="2">
    <source>
        <dbReference type="Proteomes" id="UP000576368"/>
    </source>
</evidence>
<proteinExistence type="predicted"/>
<dbReference type="EMBL" id="JAATLI010000004">
    <property type="protein sequence ID" value="NJC17677.1"/>
    <property type="molecule type" value="Genomic_DNA"/>
</dbReference>
<comment type="caution">
    <text evidence="1">The sequence shown here is derived from an EMBL/GenBank/DDBJ whole genome shotgun (WGS) entry which is preliminary data.</text>
</comment>
<gene>
    <name evidence="1" type="ORF">GGR15_001292</name>
</gene>
<protein>
    <submittedName>
        <fullName evidence="1">Uncharacterized protein</fullName>
    </submittedName>
</protein>
<dbReference type="Proteomes" id="UP000576368">
    <property type="component" value="Unassembled WGS sequence"/>
</dbReference>
<evidence type="ECO:0000313" key="1">
    <source>
        <dbReference type="EMBL" id="NJC17677.1"/>
    </source>
</evidence>